<evidence type="ECO:0000313" key="3">
    <source>
        <dbReference type="EMBL" id="PWN55094.1"/>
    </source>
</evidence>
<evidence type="ECO:0000259" key="2">
    <source>
        <dbReference type="Pfam" id="PF13472"/>
    </source>
</evidence>
<protein>
    <recommendedName>
        <fullName evidence="2">SGNH hydrolase-type esterase domain-containing protein</fullName>
    </recommendedName>
</protein>
<dbReference type="InterPro" id="IPR013830">
    <property type="entry name" value="SGNH_hydro"/>
</dbReference>
<feature type="chain" id="PRO_5016607899" description="SGNH hydrolase-type esterase domain-containing protein" evidence="1">
    <location>
        <begin position="26"/>
        <end position="434"/>
    </location>
</feature>
<dbReference type="AlphaFoldDB" id="A0A383XR40"/>
<keyword evidence="1" id="KW-0732">Signal</keyword>
<evidence type="ECO:0000256" key="1">
    <source>
        <dbReference type="SAM" id="SignalP"/>
    </source>
</evidence>
<dbReference type="InterPro" id="IPR053140">
    <property type="entry name" value="GDSL_Rv0518-like"/>
</dbReference>
<accession>A0A383XR40</accession>
<feature type="signal peptide" evidence="1">
    <location>
        <begin position="1"/>
        <end position="25"/>
    </location>
</feature>
<dbReference type="Pfam" id="PF13472">
    <property type="entry name" value="Lipase_GDSL_2"/>
    <property type="match status" value="1"/>
</dbReference>
<reference evidence="3 4" key="1">
    <citation type="submission" date="2018-05" db="EMBL/GenBank/DDBJ databases">
        <title>Abyssibacter profundi OUC007T gen. nov., sp. nov, a marine bacterium isolated from seawater of the Mariana Trench.</title>
        <authorList>
            <person name="Zhou S."/>
        </authorList>
    </citation>
    <scope>NUCLEOTIDE SEQUENCE [LARGE SCALE GENOMIC DNA]</scope>
    <source>
        <strain evidence="3 4">OUC007</strain>
    </source>
</reference>
<dbReference type="OrthoDB" id="1828825at2"/>
<evidence type="ECO:0000313" key="4">
    <source>
        <dbReference type="Proteomes" id="UP000251800"/>
    </source>
</evidence>
<gene>
    <name evidence="3" type="ORF">DEH80_13775</name>
</gene>
<dbReference type="InterPro" id="IPR036514">
    <property type="entry name" value="SGNH_hydro_sf"/>
</dbReference>
<proteinExistence type="predicted"/>
<dbReference type="Gene3D" id="3.40.50.1110">
    <property type="entry name" value="SGNH hydrolase"/>
    <property type="match status" value="1"/>
</dbReference>
<dbReference type="PROSITE" id="PS51257">
    <property type="entry name" value="PROKAR_LIPOPROTEIN"/>
    <property type="match status" value="1"/>
</dbReference>
<dbReference type="PANTHER" id="PTHR43784:SF2">
    <property type="entry name" value="GDSL-LIKE LIPASE_ACYLHYDROLASE, PUTATIVE (AFU_ORTHOLOGUE AFUA_2G00820)-RELATED"/>
    <property type="match status" value="1"/>
</dbReference>
<dbReference type="EMBL" id="QEQK01000013">
    <property type="protein sequence ID" value="PWN55094.1"/>
    <property type="molecule type" value="Genomic_DNA"/>
</dbReference>
<keyword evidence="4" id="KW-1185">Reference proteome</keyword>
<organism evidence="3 4">
    <name type="scientific">Abyssibacter profundi</name>
    <dbReference type="NCBI Taxonomy" id="2182787"/>
    <lineage>
        <taxon>Bacteria</taxon>
        <taxon>Pseudomonadati</taxon>
        <taxon>Pseudomonadota</taxon>
        <taxon>Gammaproteobacteria</taxon>
        <taxon>Chromatiales</taxon>
        <taxon>Oceanococcaceae</taxon>
        <taxon>Abyssibacter</taxon>
    </lineage>
</organism>
<dbReference type="PANTHER" id="PTHR43784">
    <property type="entry name" value="GDSL-LIKE LIPASE/ACYLHYDROLASE, PUTATIVE (AFU_ORTHOLOGUE AFUA_2G00820)-RELATED"/>
    <property type="match status" value="1"/>
</dbReference>
<dbReference type="SUPFAM" id="SSF52266">
    <property type="entry name" value="SGNH hydrolase"/>
    <property type="match status" value="1"/>
</dbReference>
<dbReference type="GO" id="GO:0016788">
    <property type="term" value="F:hydrolase activity, acting on ester bonds"/>
    <property type="evidence" value="ECO:0007669"/>
    <property type="project" value="UniProtKB-ARBA"/>
</dbReference>
<feature type="domain" description="SGNH hydrolase-type esterase" evidence="2">
    <location>
        <begin position="224"/>
        <end position="410"/>
    </location>
</feature>
<sequence length="434" mass="45065">MRHHRRAIGTLIGLAALLAGCGASTSDTPSATSDSGNWVGSWATAVYGPYPAGPLTQPGAAPYTAQFPDHQAEDQSFRMIVHPSLGGERVRACLSNALGDRPLHLTSLYIGEVVAGPTVSNQTALAFNGEPSVTVPVGARVCSDAVDFALTAGTDVAVSFHVSGPSGPMTWHAEAFAVNYVSPPGVGDVAADPNGAALTQLERSWFFLSDLQVQTDEGFAITTFGDSITDGAFSTPGLNHRYPDFLARRLQAAAIPAGVRNLGINSNTVTTVRDGGNAGPPGTQRFADDVLRAGTRSVFVLLGTNDLSAGVPATAVYDALVDLAAQAQATGVYMVVSTILPRNDPPVPFGWDVDTDEPERRALNALLMDSTAFDAVADVASAMASPLDPNQPFQPYFVEGLHPNSLGMQALADAIPLAALLPPPYGDCDRSPGG</sequence>
<name>A0A383XR40_9GAMM</name>
<dbReference type="Proteomes" id="UP000251800">
    <property type="component" value="Unassembled WGS sequence"/>
</dbReference>
<dbReference type="RefSeq" id="WP_109721093.1">
    <property type="nucleotide sequence ID" value="NZ_QEQK01000013.1"/>
</dbReference>
<comment type="caution">
    <text evidence="3">The sequence shown here is derived from an EMBL/GenBank/DDBJ whole genome shotgun (WGS) entry which is preliminary data.</text>
</comment>